<dbReference type="AlphaFoldDB" id="A4BKZ3"/>
<evidence type="ECO:0000313" key="1">
    <source>
        <dbReference type="EMBL" id="EAR22981.1"/>
    </source>
</evidence>
<accession>A4BKZ3</accession>
<gene>
    <name evidence="1" type="ORF">NB231_14213</name>
</gene>
<reference evidence="1 2" key="1">
    <citation type="submission" date="2006-02" db="EMBL/GenBank/DDBJ databases">
        <authorList>
            <person name="Waterbury J."/>
            <person name="Ferriera S."/>
            <person name="Johnson J."/>
            <person name="Kravitz S."/>
            <person name="Halpern A."/>
            <person name="Remington K."/>
            <person name="Beeson K."/>
            <person name="Tran B."/>
            <person name="Rogers Y.-H."/>
            <person name="Friedman R."/>
            <person name="Venter J.C."/>
        </authorList>
    </citation>
    <scope>NUCLEOTIDE SEQUENCE [LARGE SCALE GENOMIC DNA]</scope>
    <source>
        <strain evidence="1 2">Nb-231</strain>
    </source>
</reference>
<name>A4BKZ3_9GAMM</name>
<dbReference type="HOGENOM" id="CLU_194539_1_0_6"/>
<dbReference type="Proteomes" id="UP000003374">
    <property type="component" value="Unassembled WGS sequence"/>
</dbReference>
<protein>
    <submittedName>
        <fullName evidence="1">Uncharacterized protein</fullName>
    </submittedName>
</protein>
<keyword evidence="2" id="KW-1185">Reference proteome</keyword>
<dbReference type="EMBL" id="AAOF01000001">
    <property type="protein sequence ID" value="EAR22981.1"/>
    <property type="molecule type" value="Genomic_DNA"/>
</dbReference>
<dbReference type="RefSeq" id="WP_005003774.1">
    <property type="nucleotide sequence ID" value="NZ_CH672427.1"/>
</dbReference>
<organism evidence="1 2">
    <name type="scientific">Nitrococcus mobilis Nb-231</name>
    <dbReference type="NCBI Taxonomy" id="314278"/>
    <lineage>
        <taxon>Bacteria</taxon>
        <taxon>Pseudomonadati</taxon>
        <taxon>Pseudomonadota</taxon>
        <taxon>Gammaproteobacteria</taxon>
        <taxon>Chromatiales</taxon>
        <taxon>Ectothiorhodospiraceae</taxon>
        <taxon>Nitrococcus</taxon>
    </lineage>
</organism>
<dbReference type="STRING" id="314278.NB231_14213"/>
<comment type="caution">
    <text evidence="1">The sequence shown here is derived from an EMBL/GenBank/DDBJ whole genome shotgun (WGS) entry which is preliminary data.</text>
</comment>
<dbReference type="OrthoDB" id="5773019at2"/>
<sequence>MTDDSLIIKHLQAIRAILGEHGERLERIETRLSSIEHTVGFIYAGAGDDRATMQGLARRVERIERRLELREGDD</sequence>
<proteinExistence type="predicted"/>
<evidence type="ECO:0000313" key="2">
    <source>
        <dbReference type="Proteomes" id="UP000003374"/>
    </source>
</evidence>